<keyword evidence="15" id="KW-1185">Reference proteome</keyword>
<keyword evidence="7" id="KW-0067">ATP-binding</keyword>
<dbReference type="CDD" id="cd16917">
    <property type="entry name" value="HATPase_UhpB-NarQ-NarX-like"/>
    <property type="match status" value="1"/>
</dbReference>
<feature type="domain" description="Histidine kinase/HSP90-like ATPase" evidence="11">
    <location>
        <begin position="324"/>
        <end position="411"/>
    </location>
</feature>
<feature type="transmembrane region" description="Helical" evidence="10">
    <location>
        <begin position="102"/>
        <end position="122"/>
    </location>
</feature>
<evidence type="ECO:0000256" key="10">
    <source>
        <dbReference type="SAM" id="Phobius"/>
    </source>
</evidence>
<evidence type="ECO:0000256" key="3">
    <source>
        <dbReference type="ARBA" id="ARBA00022553"/>
    </source>
</evidence>
<dbReference type="Pfam" id="PF02518">
    <property type="entry name" value="HATPase_c"/>
    <property type="match status" value="1"/>
</dbReference>
<reference evidence="14 15" key="1">
    <citation type="journal article" date="2014" name="Appl. Environ. Microbiol.">
        <title>Genomic encyclopedia of type strains of the genus Bifidobacterium.</title>
        <authorList>
            <person name="Milani C."/>
            <person name="Lugli G.A."/>
            <person name="Duranti S."/>
            <person name="Turroni F."/>
            <person name="Bottacini F."/>
            <person name="Mangifesta M."/>
            <person name="Sanchez B."/>
            <person name="Viappiani A."/>
            <person name="Mancabelli L."/>
            <person name="Taminiau B."/>
            <person name="Delcenserie V."/>
            <person name="Barrangou R."/>
            <person name="Margolles A."/>
            <person name="van Sinderen D."/>
            <person name="Ventura M."/>
        </authorList>
    </citation>
    <scope>NUCLEOTIDE SEQUENCE [LARGE SCALE GENOMIC DNA]</scope>
    <source>
        <strain evidence="14 15">DSM 19703</strain>
    </source>
</reference>
<name>A0A080N3Y3_9BIFI</name>
<keyword evidence="8" id="KW-0902">Two-component regulatory system</keyword>
<feature type="domain" description="DUF7134" evidence="13">
    <location>
        <begin position="3"/>
        <end position="99"/>
    </location>
</feature>
<evidence type="ECO:0000259" key="11">
    <source>
        <dbReference type="Pfam" id="PF02518"/>
    </source>
</evidence>
<dbReference type="InterPro" id="IPR036890">
    <property type="entry name" value="HATPase_C_sf"/>
</dbReference>
<feature type="transmembrane region" description="Helical" evidence="10">
    <location>
        <begin position="680"/>
        <end position="704"/>
    </location>
</feature>
<keyword evidence="3" id="KW-0597">Phosphoprotein</keyword>
<feature type="compositionally biased region" description="Basic and acidic residues" evidence="9">
    <location>
        <begin position="452"/>
        <end position="468"/>
    </location>
</feature>
<proteinExistence type="predicted"/>
<evidence type="ECO:0000313" key="14">
    <source>
        <dbReference type="EMBL" id="KFF30890.1"/>
    </source>
</evidence>
<feature type="domain" description="DUF7134" evidence="13">
    <location>
        <begin position="518"/>
        <end position="643"/>
    </location>
</feature>
<dbReference type="STRING" id="1341695.BBOMB_0209"/>
<feature type="compositionally biased region" description="Basic and acidic residues" evidence="9">
    <location>
        <begin position="812"/>
        <end position="831"/>
    </location>
</feature>
<dbReference type="Gene3D" id="1.20.5.1930">
    <property type="match status" value="1"/>
</dbReference>
<organism evidence="14 15">
    <name type="scientific">Bifidobacterium bombi DSM 19703</name>
    <dbReference type="NCBI Taxonomy" id="1341695"/>
    <lineage>
        <taxon>Bacteria</taxon>
        <taxon>Bacillati</taxon>
        <taxon>Actinomycetota</taxon>
        <taxon>Actinomycetes</taxon>
        <taxon>Bifidobacteriales</taxon>
        <taxon>Bifidobacteriaceae</taxon>
        <taxon>Bifidobacterium</taxon>
    </lineage>
</organism>
<dbReference type="eggNOG" id="COG4585">
    <property type="taxonomic scope" value="Bacteria"/>
</dbReference>
<feature type="transmembrane region" description="Helical" evidence="10">
    <location>
        <begin position="165"/>
        <end position="181"/>
    </location>
</feature>
<evidence type="ECO:0000256" key="6">
    <source>
        <dbReference type="ARBA" id="ARBA00022777"/>
    </source>
</evidence>
<feature type="transmembrane region" description="Helical" evidence="10">
    <location>
        <begin position="630"/>
        <end position="648"/>
    </location>
</feature>
<evidence type="ECO:0000256" key="8">
    <source>
        <dbReference type="ARBA" id="ARBA00023012"/>
    </source>
</evidence>
<evidence type="ECO:0000259" key="13">
    <source>
        <dbReference type="Pfam" id="PF23539"/>
    </source>
</evidence>
<feature type="compositionally biased region" description="Low complexity" evidence="9">
    <location>
        <begin position="492"/>
        <end position="503"/>
    </location>
</feature>
<evidence type="ECO:0000256" key="4">
    <source>
        <dbReference type="ARBA" id="ARBA00022679"/>
    </source>
</evidence>
<gene>
    <name evidence="14" type="ORF">BBOMB_0209</name>
</gene>
<dbReference type="EC" id="2.7.13.3" evidence="2"/>
<dbReference type="GO" id="GO:0000155">
    <property type="term" value="F:phosphorelay sensor kinase activity"/>
    <property type="evidence" value="ECO:0007669"/>
    <property type="project" value="InterPro"/>
</dbReference>
<keyword evidence="4 14" id="KW-0808">Transferase</keyword>
<comment type="caution">
    <text evidence="14">The sequence shown here is derived from an EMBL/GenBank/DDBJ whole genome shotgun (WGS) entry which is preliminary data.</text>
</comment>
<protein>
    <recommendedName>
        <fullName evidence="2">histidine kinase</fullName>
        <ecNumber evidence="2">2.7.13.3</ecNumber>
    </recommendedName>
</protein>
<comment type="catalytic activity">
    <reaction evidence="1">
        <text>ATP + protein L-histidine = ADP + protein N-phospho-L-histidine.</text>
        <dbReference type="EC" id="2.7.13.3"/>
    </reaction>
</comment>
<dbReference type="InterPro" id="IPR055558">
    <property type="entry name" value="DUF7134"/>
</dbReference>
<feature type="region of interest" description="Disordered" evidence="9">
    <location>
        <begin position="443"/>
        <end position="505"/>
    </location>
</feature>
<keyword evidence="10" id="KW-1133">Transmembrane helix</keyword>
<feature type="transmembrane region" description="Helical" evidence="10">
    <location>
        <begin position="522"/>
        <end position="541"/>
    </location>
</feature>
<keyword evidence="10" id="KW-0472">Membrane</keyword>
<feature type="transmembrane region" description="Helical" evidence="10">
    <location>
        <begin position="58"/>
        <end position="81"/>
    </location>
</feature>
<feature type="compositionally biased region" description="Polar residues" evidence="9">
    <location>
        <begin position="479"/>
        <end position="491"/>
    </location>
</feature>
<dbReference type="PANTHER" id="PTHR24421:SF10">
    <property type="entry name" value="NITRATE_NITRITE SENSOR PROTEIN NARQ"/>
    <property type="match status" value="1"/>
</dbReference>
<evidence type="ECO:0000256" key="1">
    <source>
        <dbReference type="ARBA" id="ARBA00000085"/>
    </source>
</evidence>
<dbReference type="InterPro" id="IPR050482">
    <property type="entry name" value="Sensor_HK_TwoCompSys"/>
</dbReference>
<evidence type="ECO:0000313" key="15">
    <source>
        <dbReference type="Proteomes" id="UP000028730"/>
    </source>
</evidence>
<evidence type="ECO:0000256" key="5">
    <source>
        <dbReference type="ARBA" id="ARBA00022741"/>
    </source>
</evidence>
<dbReference type="Gene3D" id="3.30.565.10">
    <property type="entry name" value="Histidine kinase-like ATPase, C-terminal domain"/>
    <property type="match status" value="1"/>
</dbReference>
<dbReference type="AlphaFoldDB" id="A0A080N3Y3"/>
<dbReference type="GO" id="GO:0046983">
    <property type="term" value="F:protein dimerization activity"/>
    <property type="evidence" value="ECO:0007669"/>
    <property type="project" value="InterPro"/>
</dbReference>
<evidence type="ECO:0000256" key="9">
    <source>
        <dbReference type="SAM" id="MobiDB-lite"/>
    </source>
</evidence>
<evidence type="ECO:0000256" key="7">
    <source>
        <dbReference type="ARBA" id="ARBA00022840"/>
    </source>
</evidence>
<accession>A0A080N3Y3</accession>
<dbReference type="InterPro" id="IPR003594">
    <property type="entry name" value="HATPase_dom"/>
</dbReference>
<dbReference type="EMBL" id="ATLK01000001">
    <property type="protein sequence ID" value="KFF30890.1"/>
    <property type="molecule type" value="Genomic_DNA"/>
</dbReference>
<feature type="region of interest" description="Disordered" evidence="9">
    <location>
        <begin position="811"/>
        <end position="831"/>
    </location>
</feature>
<evidence type="ECO:0000256" key="2">
    <source>
        <dbReference type="ARBA" id="ARBA00012438"/>
    </source>
</evidence>
<feature type="domain" description="Signal transduction histidine kinase subgroup 3 dimerisation and phosphoacceptor" evidence="12">
    <location>
        <begin position="214"/>
        <end position="272"/>
    </location>
</feature>
<dbReference type="Pfam" id="PF23539">
    <property type="entry name" value="DUF7134"/>
    <property type="match status" value="2"/>
</dbReference>
<sequence length="831" mass="90419">MIFDAALALLFTMISLAAATRSMTAGLLWMPGDLSVMLWTVALAVPIATRRKYPEPSALIFVLLVLLQLILGPTLLPVDVFSTMSLVYSVIAYGKPEHTKSFILLTFLMTFAATPTIIWSRVAGPMFPPKSTRTITGNLDCATAYSSGLTKACGSRLLHDSLERLSFTAVFLALAIVLGYWQRARRHTVTMLRERNRAIASRNEEEAHIARMAERARIARDMHDVVAHTLSTVIAQADGGRYAATHDLELARRTMNTIRLESRHALDDMKGLFGMFGQTEHHGYADIATLIGKPCDGANMSVSRRIVGEPNSNSLSVQADGVAYRVVQEALTNVRRHAGAHAHVNYIEQWTTDALEIELTDDGRGAASALDAHKSGYGLIGMRERLEAIGGKLSSGPRVGGGFTVRAVIPYAIREANEVRTDETSAQEGAIAHVDDAAKEAVGPAYGNHSKQGRDATDARSKQNRISDENGDVLAYPSSPHSHAAVTTATGASNQQNRASNNQNRRKWSGLMNRFSIWGQRHYLAVDATVASLILLIVTMKPSTGMLLTSVPETYLIGRPSLTPTESFLQSLPICFALALRRRCPRFSAGLAVTTVLIHMVFLDSIPSMDVLALVLLYSICLYSVRSARIWSSLAAFATCLLFSAKATTQSQGYGSMLDLLPNGRPRNTSRPALDSYGSLGLFLLIAAFSSAVTLVIIICAMMVKLNGNNAILLRARAEALTSERERQKVLAANLERSHISSEIQADVDRALGSVIKETEVGLELLKAIARSDGLQPSETDAERIAQSFASIARQGRQALSHIRSLLGVLRQTEESPSESHKEPRMHPVSR</sequence>
<dbReference type="Pfam" id="PF07730">
    <property type="entry name" value="HisKA_3"/>
    <property type="match status" value="1"/>
</dbReference>
<keyword evidence="5" id="KW-0547">Nucleotide-binding</keyword>
<evidence type="ECO:0000259" key="12">
    <source>
        <dbReference type="Pfam" id="PF07730"/>
    </source>
</evidence>
<dbReference type="Proteomes" id="UP000028730">
    <property type="component" value="Unassembled WGS sequence"/>
</dbReference>
<keyword evidence="6 14" id="KW-0418">Kinase</keyword>
<dbReference type="PANTHER" id="PTHR24421">
    <property type="entry name" value="NITRATE/NITRITE SENSOR PROTEIN NARX-RELATED"/>
    <property type="match status" value="1"/>
</dbReference>
<dbReference type="SUPFAM" id="SSF55874">
    <property type="entry name" value="ATPase domain of HSP90 chaperone/DNA topoisomerase II/histidine kinase"/>
    <property type="match status" value="1"/>
</dbReference>
<dbReference type="InterPro" id="IPR011712">
    <property type="entry name" value="Sig_transdc_His_kin_sub3_dim/P"/>
</dbReference>
<keyword evidence="10" id="KW-0812">Transmembrane</keyword>
<dbReference type="GO" id="GO:0016020">
    <property type="term" value="C:membrane"/>
    <property type="evidence" value="ECO:0007669"/>
    <property type="project" value="InterPro"/>
</dbReference>
<dbReference type="GO" id="GO:0005524">
    <property type="term" value="F:ATP binding"/>
    <property type="evidence" value="ECO:0007669"/>
    <property type="project" value="UniProtKB-KW"/>
</dbReference>